<dbReference type="Proteomes" id="UP001321760">
    <property type="component" value="Unassembled WGS sequence"/>
</dbReference>
<dbReference type="AlphaFoldDB" id="A0AAV9G942"/>
<dbReference type="PANTHER" id="PTHR43591:SF10">
    <property type="entry name" value="ABC TRANSMEMBRANE TYPE-1 DOMAIN-CONTAINING PROTEIN-RELATED"/>
    <property type="match status" value="1"/>
</dbReference>
<evidence type="ECO:0000313" key="3">
    <source>
        <dbReference type="EMBL" id="KAK4443902.1"/>
    </source>
</evidence>
<name>A0AAV9G942_9PEZI</name>
<comment type="similarity">
    <text evidence="1">Belongs to the methyltransferase superfamily. LaeA methyltransferase family.</text>
</comment>
<feature type="region of interest" description="Disordered" evidence="2">
    <location>
        <begin position="20"/>
        <end position="42"/>
    </location>
</feature>
<dbReference type="InterPro" id="IPR029063">
    <property type="entry name" value="SAM-dependent_MTases_sf"/>
</dbReference>
<dbReference type="GO" id="GO:0008168">
    <property type="term" value="F:methyltransferase activity"/>
    <property type="evidence" value="ECO:0007669"/>
    <property type="project" value="TreeGrafter"/>
</dbReference>
<evidence type="ECO:0000256" key="1">
    <source>
        <dbReference type="ARBA" id="ARBA00038158"/>
    </source>
</evidence>
<accession>A0AAV9G942</accession>
<dbReference type="EMBL" id="MU865985">
    <property type="protein sequence ID" value="KAK4443902.1"/>
    <property type="molecule type" value="Genomic_DNA"/>
</dbReference>
<keyword evidence="4" id="KW-1185">Reference proteome</keyword>
<protein>
    <submittedName>
        <fullName evidence="3">mRNA 3 end-processing YTH1</fullName>
    </submittedName>
</protein>
<dbReference type="CDD" id="cd02440">
    <property type="entry name" value="AdoMet_MTases"/>
    <property type="match status" value="1"/>
</dbReference>
<gene>
    <name evidence="3" type="ORF">QBC34DRAFT_198104</name>
</gene>
<sequence length="370" mass="41100">MLYSLIILIKQPQIVIMSGEQASKSPSPPVATGSPPDAGATGILPATHWAEQEITDDADSALGADAASSTASLATSILEYRTVHGRTFHSDRVTDHQYWGPNDEKQSESADLIHHTLLLVLDGKLTLAPIPSDIKKVLDVGTGTGSWAMDFADEHPDCQVIGTDISPIQPGWVPPNLLFEIEDATSPWTFAPNSFDFVHMRYLFGAFSDWNAVYREAFRVTKPGGWIESFEASSQFESDDGTVAEGSPMDQWGKVYQEAGKRWGRSFSVIDDNVQVPGIEAAGFVDVKVVDGKLPLNGWMPDAKWKEIGQFCRLALEQDIEGYILFIWTQVMGWTPDETKVFIAHLRRQLRDPKMHAYFKYRIVTARKPE</sequence>
<evidence type="ECO:0000313" key="4">
    <source>
        <dbReference type="Proteomes" id="UP001321760"/>
    </source>
</evidence>
<dbReference type="PANTHER" id="PTHR43591">
    <property type="entry name" value="METHYLTRANSFERASE"/>
    <property type="match status" value="1"/>
</dbReference>
<reference evidence="3" key="2">
    <citation type="submission" date="2023-05" db="EMBL/GenBank/DDBJ databases">
        <authorList>
            <consortium name="Lawrence Berkeley National Laboratory"/>
            <person name="Steindorff A."/>
            <person name="Hensen N."/>
            <person name="Bonometti L."/>
            <person name="Westerberg I."/>
            <person name="Brannstrom I.O."/>
            <person name="Guillou S."/>
            <person name="Cros-Aarteil S."/>
            <person name="Calhoun S."/>
            <person name="Haridas S."/>
            <person name="Kuo A."/>
            <person name="Mondo S."/>
            <person name="Pangilinan J."/>
            <person name="Riley R."/>
            <person name="Labutti K."/>
            <person name="Andreopoulos B."/>
            <person name="Lipzen A."/>
            <person name="Chen C."/>
            <person name="Yanf M."/>
            <person name="Daum C."/>
            <person name="Ng V."/>
            <person name="Clum A."/>
            <person name="Ohm R."/>
            <person name="Martin F."/>
            <person name="Silar P."/>
            <person name="Natvig D."/>
            <person name="Lalanne C."/>
            <person name="Gautier V."/>
            <person name="Ament-Velasquez S.L."/>
            <person name="Kruys A."/>
            <person name="Hutchinson M.I."/>
            <person name="Powell A.J."/>
            <person name="Barry K."/>
            <person name="Miller A.N."/>
            <person name="Grigoriev I.V."/>
            <person name="Debuchy R."/>
            <person name="Gladieux P."/>
            <person name="Thoren M.H."/>
            <person name="Johannesson H."/>
        </authorList>
    </citation>
    <scope>NUCLEOTIDE SEQUENCE</scope>
    <source>
        <strain evidence="3">PSN243</strain>
    </source>
</reference>
<evidence type="ECO:0000256" key="2">
    <source>
        <dbReference type="SAM" id="MobiDB-lite"/>
    </source>
</evidence>
<proteinExistence type="inferred from homology"/>
<dbReference type="SUPFAM" id="SSF53335">
    <property type="entry name" value="S-adenosyl-L-methionine-dependent methyltransferases"/>
    <property type="match status" value="1"/>
</dbReference>
<dbReference type="Pfam" id="PF13489">
    <property type="entry name" value="Methyltransf_23"/>
    <property type="match status" value="1"/>
</dbReference>
<organism evidence="3 4">
    <name type="scientific">Podospora aff. communis PSN243</name>
    <dbReference type="NCBI Taxonomy" id="3040156"/>
    <lineage>
        <taxon>Eukaryota</taxon>
        <taxon>Fungi</taxon>
        <taxon>Dikarya</taxon>
        <taxon>Ascomycota</taxon>
        <taxon>Pezizomycotina</taxon>
        <taxon>Sordariomycetes</taxon>
        <taxon>Sordariomycetidae</taxon>
        <taxon>Sordariales</taxon>
        <taxon>Podosporaceae</taxon>
        <taxon>Podospora</taxon>
    </lineage>
</organism>
<comment type="caution">
    <text evidence="3">The sequence shown here is derived from an EMBL/GenBank/DDBJ whole genome shotgun (WGS) entry which is preliminary data.</text>
</comment>
<reference evidence="3" key="1">
    <citation type="journal article" date="2023" name="Mol. Phylogenet. Evol.">
        <title>Genome-scale phylogeny and comparative genomics of the fungal order Sordariales.</title>
        <authorList>
            <person name="Hensen N."/>
            <person name="Bonometti L."/>
            <person name="Westerberg I."/>
            <person name="Brannstrom I.O."/>
            <person name="Guillou S."/>
            <person name="Cros-Aarteil S."/>
            <person name="Calhoun S."/>
            <person name="Haridas S."/>
            <person name="Kuo A."/>
            <person name="Mondo S."/>
            <person name="Pangilinan J."/>
            <person name="Riley R."/>
            <person name="LaButti K."/>
            <person name="Andreopoulos B."/>
            <person name="Lipzen A."/>
            <person name="Chen C."/>
            <person name="Yan M."/>
            <person name="Daum C."/>
            <person name="Ng V."/>
            <person name="Clum A."/>
            <person name="Steindorff A."/>
            <person name="Ohm R.A."/>
            <person name="Martin F."/>
            <person name="Silar P."/>
            <person name="Natvig D.O."/>
            <person name="Lalanne C."/>
            <person name="Gautier V."/>
            <person name="Ament-Velasquez S.L."/>
            <person name="Kruys A."/>
            <person name="Hutchinson M.I."/>
            <person name="Powell A.J."/>
            <person name="Barry K."/>
            <person name="Miller A.N."/>
            <person name="Grigoriev I.V."/>
            <person name="Debuchy R."/>
            <person name="Gladieux P."/>
            <person name="Hiltunen Thoren M."/>
            <person name="Johannesson H."/>
        </authorList>
    </citation>
    <scope>NUCLEOTIDE SEQUENCE</scope>
    <source>
        <strain evidence="3">PSN243</strain>
    </source>
</reference>
<dbReference type="Gene3D" id="3.40.50.150">
    <property type="entry name" value="Vaccinia Virus protein VP39"/>
    <property type="match status" value="1"/>
</dbReference>